<name>A0A843WMC1_COLES</name>
<dbReference type="Proteomes" id="UP000652761">
    <property type="component" value="Unassembled WGS sequence"/>
</dbReference>
<protein>
    <submittedName>
        <fullName evidence="1">Uncharacterized protein</fullName>
    </submittedName>
</protein>
<feature type="non-terminal residue" evidence="1">
    <location>
        <position position="1"/>
    </location>
</feature>
<gene>
    <name evidence="1" type="ORF">Taro_040590</name>
</gene>
<keyword evidence="2" id="KW-1185">Reference proteome</keyword>
<dbReference type="EMBL" id="NMUH01003944">
    <property type="protein sequence ID" value="MQM07748.1"/>
    <property type="molecule type" value="Genomic_DNA"/>
</dbReference>
<evidence type="ECO:0000313" key="1">
    <source>
        <dbReference type="EMBL" id="MQM07748.1"/>
    </source>
</evidence>
<organism evidence="1 2">
    <name type="scientific">Colocasia esculenta</name>
    <name type="common">Wild taro</name>
    <name type="synonym">Arum esculentum</name>
    <dbReference type="NCBI Taxonomy" id="4460"/>
    <lineage>
        <taxon>Eukaryota</taxon>
        <taxon>Viridiplantae</taxon>
        <taxon>Streptophyta</taxon>
        <taxon>Embryophyta</taxon>
        <taxon>Tracheophyta</taxon>
        <taxon>Spermatophyta</taxon>
        <taxon>Magnoliopsida</taxon>
        <taxon>Liliopsida</taxon>
        <taxon>Araceae</taxon>
        <taxon>Aroideae</taxon>
        <taxon>Colocasieae</taxon>
        <taxon>Colocasia</taxon>
    </lineage>
</organism>
<comment type="caution">
    <text evidence="1">The sequence shown here is derived from an EMBL/GenBank/DDBJ whole genome shotgun (WGS) entry which is preliminary data.</text>
</comment>
<accession>A0A843WMC1</accession>
<dbReference type="AlphaFoldDB" id="A0A843WMC1"/>
<sequence length="90" mass="9888">MGSHMVDELVVSQAMTSHTPMGRDQSDERPRVIELGLEAFLVSLSLALLLLPLLGLALHAEHPAVVWHNLGSDARGPQNNCLLTRCHWTL</sequence>
<proteinExistence type="predicted"/>
<evidence type="ECO:0000313" key="2">
    <source>
        <dbReference type="Proteomes" id="UP000652761"/>
    </source>
</evidence>
<reference evidence="1" key="1">
    <citation type="submission" date="2017-07" db="EMBL/GenBank/DDBJ databases">
        <title>Taro Niue Genome Assembly and Annotation.</title>
        <authorList>
            <person name="Atibalentja N."/>
            <person name="Keating K."/>
            <person name="Fields C.J."/>
        </authorList>
    </citation>
    <scope>NUCLEOTIDE SEQUENCE</scope>
    <source>
        <strain evidence="1">Niue_2</strain>
        <tissue evidence="1">Leaf</tissue>
    </source>
</reference>